<evidence type="ECO:0000256" key="1">
    <source>
        <dbReference type="SAM" id="Phobius"/>
    </source>
</evidence>
<name>A0A182SJV2_9DIPT</name>
<organism evidence="2 3">
    <name type="scientific">Anopheles maculatus</name>
    <dbReference type="NCBI Taxonomy" id="74869"/>
    <lineage>
        <taxon>Eukaryota</taxon>
        <taxon>Metazoa</taxon>
        <taxon>Ecdysozoa</taxon>
        <taxon>Arthropoda</taxon>
        <taxon>Hexapoda</taxon>
        <taxon>Insecta</taxon>
        <taxon>Pterygota</taxon>
        <taxon>Neoptera</taxon>
        <taxon>Endopterygota</taxon>
        <taxon>Diptera</taxon>
        <taxon>Nematocera</taxon>
        <taxon>Culicoidea</taxon>
        <taxon>Culicidae</taxon>
        <taxon>Anophelinae</taxon>
        <taxon>Anopheles</taxon>
        <taxon>Anopheles maculatus group</taxon>
    </lineage>
</organism>
<keyword evidence="1" id="KW-1133">Transmembrane helix</keyword>
<feature type="transmembrane region" description="Helical" evidence="1">
    <location>
        <begin position="20"/>
        <end position="41"/>
    </location>
</feature>
<sequence>MLPENGAHANNLPRIVRRWLVRLTIIVIFHLLLACSITDGIPEQWLTHPLDTSYELFVGFKEVFDAMRHNRTLDGEILVRSSLKLLLRCIDFHSMIYGFNKFHQRHEIVTLHMMYNSAAIDISGVISLNNTLLFNVMGSTLGFIVLLMQFKLSEQV</sequence>
<dbReference type="Proteomes" id="UP000075901">
    <property type="component" value="Unassembled WGS sequence"/>
</dbReference>
<keyword evidence="3" id="KW-1185">Reference proteome</keyword>
<reference evidence="2" key="2">
    <citation type="submission" date="2020-05" db="UniProtKB">
        <authorList>
            <consortium name="EnsemblMetazoa"/>
        </authorList>
    </citation>
    <scope>IDENTIFICATION</scope>
    <source>
        <strain evidence="2">maculatus3</strain>
    </source>
</reference>
<evidence type="ECO:0000313" key="3">
    <source>
        <dbReference type="Proteomes" id="UP000075901"/>
    </source>
</evidence>
<evidence type="ECO:0000313" key="2">
    <source>
        <dbReference type="EnsemblMetazoa" id="AMAM008210-PA"/>
    </source>
</evidence>
<dbReference type="EnsemblMetazoa" id="AMAM008210-RA">
    <property type="protein sequence ID" value="AMAM008210-PA"/>
    <property type="gene ID" value="AMAM008210"/>
</dbReference>
<accession>A0A182SJV2</accession>
<protein>
    <submittedName>
        <fullName evidence="2">Uncharacterized protein</fullName>
    </submittedName>
</protein>
<keyword evidence="1" id="KW-0812">Transmembrane</keyword>
<proteinExistence type="predicted"/>
<reference evidence="3" key="1">
    <citation type="submission" date="2013-09" db="EMBL/GenBank/DDBJ databases">
        <title>The Genome Sequence of Anopheles maculatus species B.</title>
        <authorList>
            <consortium name="The Broad Institute Genomics Platform"/>
            <person name="Neafsey D.E."/>
            <person name="Besansky N."/>
            <person name="Howell P."/>
            <person name="Walton C."/>
            <person name="Young S.K."/>
            <person name="Zeng Q."/>
            <person name="Gargeya S."/>
            <person name="Fitzgerald M."/>
            <person name="Haas B."/>
            <person name="Abouelleil A."/>
            <person name="Allen A.W."/>
            <person name="Alvarado L."/>
            <person name="Arachchi H.M."/>
            <person name="Berlin A.M."/>
            <person name="Chapman S.B."/>
            <person name="Gainer-Dewar J."/>
            <person name="Goldberg J."/>
            <person name="Griggs A."/>
            <person name="Gujja S."/>
            <person name="Hansen M."/>
            <person name="Howarth C."/>
            <person name="Imamovic A."/>
            <person name="Ireland A."/>
            <person name="Larimer J."/>
            <person name="McCowan C."/>
            <person name="Murphy C."/>
            <person name="Pearson M."/>
            <person name="Poon T.W."/>
            <person name="Priest M."/>
            <person name="Roberts A."/>
            <person name="Saif S."/>
            <person name="Shea T."/>
            <person name="Sisk P."/>
            <person name="Sykes S."/>
            <person name="Wortman J."/>
            <person name="Nusbaum C."/>
            <person name="Birren B."/>
        </authorList>
    </citation>
    <scope>NUCLEOTIDE SEQUENCE [LARGE SCALE GENOMIC DNA]</scope>
    <source>
        <strain evidence="3">maculatus3</strain>
    </source>
</reference>
<dbReference type="VEuPathDB" id="VectorBase:AMAM008210"/>
<dbReference type="AlphaFoldDB" id="A0A182SJV2"/>
<feature type="transmembrane region" description="Helical" evidence="1">
    <location>
        <begin position="132"/>
        <end position="150"/>
    </location>
</feature>
<keyword evidence="1" id="KW-0472">Membrane</keyword>